<gene>
    <name evidence="2" type="ORF">LCGC14_1837850</name>
</gene>
<accession>A0A0F9ITH6</accession>
<evidence type="ECO:0000256" key="1">
    <source>
        <dbReference type="SAM" id="MobiDB-lite"/>
    </source>
</evidence>
<dbReference type="AlphaFoldDB" id="A0A0F9ITH6"/>
<organism evidence="2">
    <name type="scientific">marine sediment metagenome</name>
    <dbReference type="NCBI Taxonomy" id="412755"/>
    <lineage>
        <taxon>unclassified sequences</taxon>
        <taxon>metagenomes</taxon>
        <taxon>ecological metagenomes</taxon>
    </lineage>
</organism>
<comment type="caution">
    <text evidence="2">The sequence shown here is derived from an EMBL/GenBank/DDBJ whole genome shotgun (WGS) entry which is preliminary data.</text>
</comment>
<sequence length="248" mass="28105">MGKLPVSDKTSNFGVKPHIKKAYYPAQLLSVEPFRDKDKNLKEGKYGHQLIFEFAIYKPNPESGAPIEPMKYIPDLEKPDVVADVIIAKFVYHEYKDRNNPGKYQTAITPNSAITKLLKALGWVFSAEDGVDPEEFVGRWVEANIDDYEYTSGDETIKASTIKDINNYEGPEVKDVPEAKKREPAKVEKQVKHAAVGKSEKAESPEIKEKLDSIARLEQLNKDKLLTDDGLKQAKEQLETQIEELRKK</sequence>
<name>A0A0F9ITH6_9ZZZZ</name>
<feature type="region of interest" description="Disordered" evidence="1">
    <location>
        <begin position="169"/>
        <end position="207"/>
    </location>
</feature>
<proteinExistence type="predicted"/>
<feature type="compositionally biased region" description="Basic and acidic residues" evidence="1">
    <location>
        <begin position="171"/>
        <end position="191"/>
    </location>
</feature>
<feature type="compositionally biased region" description="Basic and acidic residues" evidence="1">
    <location>
        <begin position="198"/>
        <end position="207"/>
    </location>
</feature>
<dbReference type="EMBL" id="LAZR01018252">
    <property type="protein sequence ID" value="KKL97100.1"/>
    <property type="molecule type" value="Genomic_DNA"/>
</dbReference>
<evidence type="ECO:0000313" key="2">
    <source>
        <dbReference type="EMBL" id="KKL97100.1"/>
    </source>
</evidence>
<reference evidence="2" key="1">
    <citation type="journal article" date="2015" name="Nature">
        <title>Complex archaea that bridge the gap between prokaryotes and eukaryotes.</title>
        <authorList>
            <person name="Spang A."/>
            <person name="Saw J.H."/>
            <person name="Jorgensen S.L."/>
            <person name="Zaremba-Niedzwiedzka K."/>
            <person name="Martijn J."/>
            <person name="Lind A.E."/>
            <person name="van Eijk R."/>
            <person name="Schleper C."/>
            <person name="Guy L."/>
            <person name="Ettema T.J."/>
        </authorList>
    </citation>
    <scope>NUCLEOTIDE SEQUENCE</scope>
</reference>
<protein>
    <submittedName>
        <fullName evidence="2">Uncharacterized protein</fullName>
    </submittedName>
</protein>